<evidence type="ECO:0008006" key="3">
    <source>
        <dbReference type="Google" id="ProtNLM"/>
    </source>
</evidence>
<keyword evidence="2" id="KW-1185">Reference proteome</keyword>
<evidence type="ECO:0000313" key="1">
    <source>
        <dbReference type="EMBL" id="GAA2174963.1"/>
    </source>
</evidence>
<dbReference type="EMBL" id="BAAAON010000001">
    <property type="protein sequence ID" value="GAA2174963.1"/>
    <property type="molecule type" value="Genomic_DNA"/>
</dbReference>
<organism evidence="1 2">
    <name type="scientific">Arthrobacter parietis</name>
    <dbReference type="NCBI Taxonomy" id="271434"/>
    <lineage>
        <taxon>Bacteria</taxon>
        <taxon>Bacillati</taxon>
        <taxon>Actinomycetota</taxon>
        <taxon>Actinomycetes</taxon>
        <taxon>Micrococcales</taxon>
        <taxon>Micrococcaceae</taxon>
        <taxon>Arthrobacter</taxon>
    </lineage>
</organism>
<evidence type="ECO:0000313" key="2">
    <source>
        <dbReference type="Proteomes" id="UP001500974"/>
    </source>
</evidence>
<proteinExistence type="predicted"/>
<dbReference type="Proteomes" id="UP001500974">
    <property type="component" value="Unassembled WGS sequence"/>
</dbReference>
<protein>
    <recommendedName>
        <fullName evidence="3">Integrase</fullName>
    </recommendedName>
</protein>
<sequence length="370" mass="41515">MKELLGQNIAVDHAALDTFDEREVWSLRRSLVDLGALPERHEPIARLDALLAKKVAPLPTEMHQLVHTYGSWWLLRRSRQRFERTGKFTYNSFRAIWNRLDQVIGFLSWLADNGIPLDALDQRTVDTWLADPKKDARAVSDFLRWASRHHLAPRLTTTGSPDREPAAGMTEQQRWAELSRCLTDDSIPDDVRAAGALVLLYGLQLAQVMRLTTDHLHGDKTRPGKTIEGFSVHVGGPFILVPPALGLILDRLPATPATRGRSLITANPEGPSWLFPGRGSSGHITYTGLATRMRKHQLRVRPARNTALISLAADLPAPVISDLFGISIAASVKWTRRAGRDWQGYISALRQRERRTHDQRIRNPYAGELG</sequence>
<comment type="caution">
    <text evidence="1">The sequence shown here is derived from an EMBL/GenBank/DDBJ whole genome shotgun (WGS) entry which is preliminary data.</text>
</comment>
<name>A0ABN3AUM4_9MICC</name>
<reference evidence="1 2" key="1">
    <citation type="journal article" date="2019" name="Int. J. Syst. Evol. Microbiol.">
        <title>The Global Catalogue of Microorganisms (GCM) 10K type strain sequencing project: providing services to taxonomists for standard genome sequencing and annotation.</title>
        <authorList>
            <consortium name="The Broad Institute Genomics Platform"/>
            <consortium name="The Broad Institute Genome Sequencing Center for Infectious Disease"/>
            <person name="Wu L."/>
            <person name="Ma J."/>
        </authorList>
    </citation>
    <scope>NUCLEOTIDE SEQUENCE [LARGE SCALE GENOMIC DNA]</scope>
    <source>
        <strain evidence="1 2">JCM 14917</strain>
    </source>
</reference>
<dbReference type="RefSeq" id="WP_056544881.1">
    <property type="nucleotide sequence ID" value="NZ_BAAAON010000001.1"/>
</dbReference>
<accession>A0ABN3AUM4</accession>
<gene>
    <name evidence="1" type="ORF">GCM10009784_15450</name>
</gene>